<evidence type="ECO:0008006" key="3">
    <source>
        <dbReference type="Google" id="ProtNLM"/>
    </source>
</evidence>
<reference evidence="1" key="1">
    <citation type="journal article" date="2012" name="Nat. Biotechnol.">
        <title>Draft genome sequence of pigeonpea (Cajanus cajan), an orphan legume crop of resource-poor farmers.</title>
        <authorList>
            <person name="Varshney R.K."/>
            <person name="Chen W."/>
            <person name="Li Y."/>
            <person name="Bharti A.K."/>
            <person name="Saxena R.K."/>
            <person name="Schlueter J.A."/>
            <person name="Donoghue M.T."/>
            <person name="Azam S."/>
            <person name="Fan G."/>
            <person name="Whaley A.M."/>
            <person name="Farmer A.D."/>
            <person name="Sheridan J."/>
            <person name="Iwata A."/>
            <person name="Tuteja R."/>
            <person name="Penmetsa R.V."/>
            <person name="Wu W."/>
            <person name="Upadhyaya H.D."/>
            <person name="Yang S.P."/>
            <person name="Shah T."/>
            <person name="Saxena K.B."/>
            <person name="Michael T."/>
            <person name="McCombie W.R."/>
            <person name="Yang B."/>
            <person name="Zhang G."/>
            <person name="Yang H."/>
            <person name="Wang J."/>
            <person name="Spillane C."/>
            <person name="Cook D.R."/>
            <person name="May G.D."/>
            <person name="Xu X."/>
            <person name="Jackson S.A."/>
        </authorList>
    </citation>
    <scope>NUCLEOTIDE SEQUENCE [LARGE SCALE GENOMIC DNA]</scope>
</reference>
<keyword evidence="2" id="KW-1185">Reference proteome</keyword>
<dbReference type="Gramene" id="C.cajan_26717.t">
    <property type="protein sequence ID" value="C.cajan_26717.t.cds1"/>
    <property type="gene ID" value="C.cajan_26717"/>
</dbReference>
<accession>A0A151RZS3</accession>
<dbReference type="EMBL" id="KQ483509">
    <property type="protein sequence ID" value="KYP48063.1"/>
    <property type="molecule type" value="Genomic_DNA"/>
</dbReference>
<evidence type="ECO:0000313" key="1">
    <source>
        <dbReference type="EMBL" id="KYP48063.1"/>
    </source>
</evidence>
<name>A0A151RZS3_CAJCA</name>
<evidence type="ECO:0000313" key="2">
    <source>
        <dbReference type="Proteomes" id="UP000075243"/>
    </source>
</evidence>
<dbReference type="Proteomes" id="UP000075243">
    <property type="component" value="Unassembled WGS sequence"/>
</dbReference>
<dbReference type="AlphaFoldDB" id="A0A151RZS3"/>
<sequence length="53" mass="6026">MKACGEIMHENVITKKILKCMASKLNYVVCSIEESNNLDIMTIDELQKKFSCS</sequence>
<organism evidence="1 2">
    <name type="scientific">Cajanus cajan</name>
    <name type="common">Pigeon pea</name>
    <name type="synonym">Cajanus indicus</name>
    <dbReference type="NCBI Taxonomy" id="3821"/>
    <lineage>
        <taxon>Eukaryota</taxon>
        <taxon>Viridiplantae</taxon>
        <taxon>Streptophyta</taxon>
        <taxon>Embryophyta</taxon>
        <taxon>Tracheophyta</taxon>
        <taxon>Spermatophyta</taxon>
        <taxon>Magnoliopsida</taxon>
        <taxon>eudicotyledons</taxon>
        <taxon>Gunneridae</taxon>
        <taxon>Pentapetalae</taxon>
        <taxon>rosids</taxon>
        <taxon>fabids</taxon>
        <taxon>Fabales</taxon>
        <taxon>Fabaceae</taxon>
        <taxon>Papilionoideae</taxon>
        <taxon>50 kb inversion clade</taxon>
        <taxon>NPAAA clade</taxon>
        <taxon>indigoferoid/millettioid clade</taxon>
        <taxon>Phaseoleae</taxon>
        <taxon>Cajanus</taxon>
    </lineage>
</organism>
<gene>
    <name evidence="1" type="ORF">KK1_030258</name>
</gene>
<proteinExistence type="predicted"/>
<protein>
    <recommendedName>
        <fullName evidence="3">Retrovirus-related Pol polyprotein from transposon TNT 1-94</fullName>
    </recommendedName>
</protein>